<dbReference type="AlphaFoldDB" id="A0A0A6P2N5"/>
<name>A0A0A6P2N5_9GAMM</name>
<comment type="similarity">
    <text evidence="2 5">Belongs to the TolB family.</text>
</comment>
<dbReference type="Gene3D" id="3.40.50.10070">
    <property type="entry name" value="TolB, N-terminal domain"/>
    <property type="match status" value="1"/>
</dbReference>
<dbReference type="SUPFAM" id="SSF69304">
    <property type="entry name" value="Tricorn protease N-terminal domain"/>
    <property type="match status" value="1"/>
</dbReference>
<evidence type="ECO:0000256" key="4">
    <source>
        <dbReference type="ARBA" id="ARBA00022764"/>
    </source>
</evidence>
<feature type="signal peptide" evidence="5">
    <location>
        <begin position="1"/>
        <end position="20"/>
    </location>
</feature>
<reference evidence="7 8" key="1">
    <citation type="submission" date="2016-05" db="EMBL/GenBank/DDBJ databases">
        <title>Single-cell genome of chain-forming Candidatus Thiomargarita nelsonii and comparison to other large sulfur-oxidizing bacteria.</title>
        <authorList>
            <person name="Winkel M."/>
            <person name="Salman V."/>
            <person name="Woyke T."/>
            <person name="Schulz-Vogt H."/>
            <person name="Richter M."/>
            <person name="Flood B."/>
            <person name="Bailey J."/>
            <person name="Amann R."/>
            <person name="Mussmann M."/>
        </authorList>
    </citation>
    <scope>NUCLEOTIDE SEQUENCE [LARGE SCALE GENOMIC DNA]</scope>
    <source>
        <strain evidence="7 8">THI036</strain>
    </source>
</reference>
<evidence type="ECO:0000256" key="1">
    <source>
        <dbReference type="ARBA" id="ARBA00004418"/>
    </source>
</evidence>
<dbReference type="PATRIC" id="fig|1003181.4.peg.658"/>
<dbReference type="NCBIfam" id="TIGR02800">
    <property type="entry name" value="propeller_TolB"/>
    <property type="match status" value="1"/>
</dbReference>
<gene>
    <name evidence="5" type="primary">tolB</name>
    <name evidence="7" type="ORF">THIOM_000620</name>
</gene>
<keyword evidence="5" id="KW-0132">Cell division</keyword>
<dbReference type="GO" id="GO:0051301">
    <property type="term" value="P:cell division"/>
    <property type="evidence" value="ECO:0007669"/>
    <property type="project" value="UniProtKB-UniRule"/>
</dbReference>
<accession>A0A0A6P2N5</accession>
<evidence type="ECO:0000313" key="8">
    <source>
        <dbReference type="Proteomes" id="UP000076962"/>
    </source>
</evidence>
<keyword evidence="8" id="KW-1185">Reference proteome</keyword>
<evidence type="ECO:0000256" key="5">
    <source>
        <dbReference type="HAMAP-Rule" id="MF_00671"/>
    </source>
</evidence>
<dbReference type="Pfam" id="PF07676">
    <property type="entry name" value="PD40"/>
    <property type="match status" value="5"/>
</dbReference>
<proteinExistence type="inferred from homology"/>
<comment type="caution">
    <text evidence="7">The sequence shown here is derived from an EMBL/GenBank/DDBJ whole genome shotgun (WGS) entry which is preliminary data.</text>
</comment>
<sequence length="433" mass="48158" precursor="true">MRTIILCLLSYLALLSHAHAILTIEIVGGTEEGGQPIAIVPFGLQTTMSAPSQDIAQIVSDDLHRSGRFAIMPVHSLPEQPSDSNQINYSLWQAVGMPHLVIGRIASQVKNSYTVEFELFDVVKRQAMIGFRYTANKQSLREAAHQISDEIYQALTGERGVFSTKIVYVTLQRQGKKKQYHLYVADADGANPRLMLKTGEPIFSPSWSPDGQRIAYVTYDTNKRTKQMAVYIQELTTGKRTRISSKRGLNTAPAWSPDGKRLALTLSKDGNSEIYIINLQTRALTRLTRNSAIDTEPEWSPDGKSLVFTSDRGGQPQIYRISVNGGKAQRITFQGRYNARPRFSPDGRQLALLHNGGNGYQIAVLNLENRQLKKLSQTRLDESPSFAPNGSMILYTAGPSLSAVSIDGRVRQRLAEDMGGEVREPAWSPYFNK</sequence>
<protein>
    <recommendedName>
        <fullName evidence="5">Tol-Pal system protein TolB</fullName>
    </recommendedName>
</protein>
<dbReference type="InterPro" id="IPR007195">
    <property type="entry name" value="TolB_N"/>
</dbReference>
<evidence type="ECO:0000313" key="7">
    <source>
        <dbReference type="EMBL" id="OAD23544.1"/>
    </source>
</evidence>
<feature type="chain" id="PRO_5008984220" description="Tol-Pal system protein TolB" evidence="5">
    <location>
        <begin position="21"/>
        <end position="433"/>
    </location>
</feature>
<dbReference type="GO" id="GO:0042597">
    <property type="term" value="C:periplasmic space"/>
    <property type="evidence" value="ECO:0007669"/>
    <property type="project" value="UniProtKB-SubCell"/>
</dbReference>
<dbReference type="Proteomes" id="UP000076962">
    <property type="component" value="Unassembled WGS sequence"/>
</dbReference>
<dbReference type="Gene3D" id="2.120.10.30">
    <property type="entry name" value="TolB, C-terminal domain"/>
    <property type="match status" value="1"/>
</dbReference>
<dbReference type="PANTHER" id="PTHR36842:SF1">
    <property type="entry name" value="PROTEIN TOLB"/>
    <property type="match status" value="1"/>
</dbReference>
<comment type="subunit">
    <text evidence="5">The Tol-Pal system is composed of five core proteins: the inner membrane proteins TolA, TolQ and TolR, the periplasmic protein TolB and the outer membrane protein Pal. They form a network linking the inner and outer membranes and the peptidoglycan layer.</text>
</comment>
<keyword evidence="3 5" id="KW-0732">Signal</keyword>
<dbReference type="Pfam" id="PF04052">
    <property type="entry name" value="TolB_N"/>
    <property type="match status" value="1"/>
</dbReference>
<comment type="subcellular location">
    <subcellularLocation>
        <location evidence="1 5">Periplasm</location>
    </subcellularLocation>
</comment>
<feature type="domain" description="TolB N-terminal" evidence="6">
    <location>
        <begin position="22"/>
        <end position="127"/>
    </location>
</feature>
<comment type="function">
    <text evidence="5">Part of the Tol-Pal system, which plays a role in outer membrane invagination during cell division and is important for maintaining outer membrane integrity.</text>
</comment>
<dbReference type="HAMAP" id="MF_00671">
    <property type="entry name" value="TolB"/>
    <property type="match status" value="1"/>
</dbReference>
<evidence type="ECO:0000256" key="2">
    <source>
        <dbReference type="ARBA" id="ARBA00009820"/>
    </source>
</evidence>
<dbReference type="InterPro" id="IPR014167">
    <property type="entry name" value="Tol-Pal_TolB"/>
</dbReference>
<evidence type="ECO:0000259" key="6">
    <source>
        <dbReference type="Pfam" id="PF04052"/>
    </source>
</evidence>
<keyword evidence="4 5" id="KW-0574">Periplasm</keyword>
<dbReference type="EMBL" id="LUTY01000303">
    <property type="protein sequence ID" value="OAD23544.1"/>
    <property type="molecule type" value="Genomic_DNA"/>
</dbReference>
<dbReference type="PANTHER" id="PTHR36842">
    <property type="entry name" value="PROTEIN TOLB HOMOLOG"/>
    <property type="match status" value="1"/>
</dbReference>
<keyword evidence="5" id="KW-0131">Cell cycle</keyword>
<dbReference type="GO" id="GO:0017038">
    <property type="term" value="P:protein import"/>
    <property type="evidence" value="ECO:0007669"/>
    <property type="project" value="InterPro"/>
</dbReference>
<dbReference type="SUPFAM" id="SSF52964">
    <property type="entry name" value="TolB, N-terminal domain"/>
    <property type="match status" value="1"/>
</dbReference>
<dbReference type="InterPro" id="IPR011659">
    <property type="entry name" value="WD40"/>
</dbReference>
<evidence type="ECO:0000256" key="3">
    <source>
        <dbReference type="ARBA" id="ARBA00022729"/>
    </source>
</evidence>
<dbReference type="InterPro" id="IPR011042">
    <property type="entry name" value="6-blade_b-propeller_TolB-like"/>
</dbReference>
<organism evidence="7 8">
    <name type="scientific">Candidatus Thiomargarita nelsonii</name>
    <dbReference type="NCBI Taxonomy" id="1003181"/>
    <lineage>
        <taxon>Bacteria</taxon>
        <taxon>Pseudomonadati</taxon>
        <taxon>Pseudomonadota</taxon>
        <taxon>Gammaproteobacteria</taxon>
        <taxon>Thiotrichales</taxon>
        <taxon>Thiotrichaceae</taxon>
        <taxon>Thiomargarita</taxon>
    </lineage>
</organism>